<dbReference type="EMBL" id="JBBNAF010000002">
    <property type="protein sequence ID" value="KAK9162795.1"/>
    <property type="molecule type" value="Genomic_DNA"/>
</dbReference>
<reference evidence="2 3" key="1">
    <citation type="submission" date="2024-01" db="EMBL/GenBank/DDBJ databases">
        <title>Genome assemblies of Stephania.</title>
        <authorList>
            <person name="Yang L."/>
        </authorList>
    </citation>
    <scope>NUCLEOTIDE SEQUENCE [LARGE SCALE GENOMIC DNA]</scope>
    <source>
        <strain evidence="2">YNDBR</strain>
        <tissue evidence="2">Leaf</tissue>
    </source>
</reference>
<gene>
    <name evidence="2" type="ORF">Syun_003697</name>
</gene>
<protein>
    <submittedName>
        <fullName evidence="2">Uncharacterized protein</fullName>
    </submittedName>
</protein>
<keyword evidence="3" id="KW-1185">Reference proteome</keyword>
<evidence type="ECO:0000313" key="2">
    <source>
        <dbReference type="EMBL" id="KAK9162795.1"/>
    </source>
</evidence>
<evidence type="ECO:0000313" key="3">
    <source>
        <dbReference type="Proteomes" id="UP001420932"/>
    </source>
</evidence>
<evidence type="ECO:0000256" key="1">
    <source>
        <dbReference type="SAM" id="MobiDB-lite"/>
    </source>
</evidence>
<name>A0AAP0L490_9MAGN</name>
<comment type="caution">
    <text evidence="2">The sequence shown here is derived from an EMBL/GenBank/DDBJ whole genome shotgun (WGS) entry which is preliminary data.</text>
</comment>
<dbReference type="AlphaFoldDB" id="A0AAP0L490"/>
<dbReference type="Proteomes" id="UP001420932">
    <property type="component" value="Unassembled WGS sequence"/>
</dbReference>
<accession>A0AAP0L490</accession>
<feature type="region of interest" description="Disordered" evidence="1">
    <location>
        <begin position="27"/>
        <end position="81"/>
    </location>
</feature>
<proteinExistence type="predicted"/>
<organism evidence="2 3">
    <name type="scientific">Stephania yunnanensis</name>
    <dbReference type="NCBI Taxonomy" id="152371"/>
    <lineage>
        <taxon>Eukaryota</taxon>
        <taxon>Viridiplantae</taxon>
        <taxon>Streptophyta</taxon>
        <taxon>Embryophyta</taxon>
        <taxon>Tracheophyta</taxon>
        <taxon>Spermatophyta</taxon>
        <taxon>Magnoliopsida</taxon>
        <taxon>Ranunculales</taxon>
        <taxon>Menispermaceae</taxon>
        <taxon>Menispermoideae</taxon>
        <taxon>Cissampelideae</taxon>
        <taxon>Stephania</taxon>
    </lineage>
</organism>
<sequence>MNQLSILGFSLGLKCPSDQIAILNRLSHSRPLSPRLTAPSALAGGPDRGTSEEAATRSSPPPLLSPVTGPRDVGGGRQQEGLTNLNYGLGCKLEVEDE</sequence>